<dbReference type="InterPro" id="IPR036770">
    <property type="entry name" value="Ankyrin_rpt-contain_sf"/>
</dbReference>
<dbReference type="EMBL" id="MG807320">
    <property type="protein sequence ID" value="AVL94473.1"/>
    <property type="molecule type" value="Genomic_DNA"/>
</dbReference>
<evidence type="ECO:0000313" key="4">
    <source>
        <dbReference type="Proteomes" id="UP000289600"/>
    </source>
</evidence>
<evidence type="ECO:0000256" key="2">
    <source>
        <dbReference type="ARBA" id="ARBA00023043"/>
    </source>
</evidence>
<dbReference type="PANTHER" id="PTHR44207:SF2">
    <property type="entry name" value="REPEAT PROTEIN, PUTATIVE-RELATED"/>
    <property type="match status" value="1"/>
</dbReference>
<keyword evidence="2" id="KW-0040">ANK repeat</keyword>
<keyword evidence="1" id="KW-0677">Repeat</keyword>
<dbReference type="Gene3D" id="1.25.40.20">
    <property type="entry name" value="Ankyrin repeat-containing domain"/>
    <property type="match status" value="1"/>
</dbReference>
<proteinExistence type="predicted"/>
<dbReference type="Pfam" id="PF12796">
    <property type="entry name" value="Ank_2"/>
    <property type="match status" value="1"/>
</dbReference>
<dbReference type="InterPro" id="IPR002110">
    <property type="entry name" value="Ankyrin_rpt"/>
</dbReference>
<keyword evidence="4" id="KW-1185">Reference proteome</keyword>
<dbReference type="PROSITE" id="PS50297">
    <property type="entry name" value="ANK_REP_REGION"/>
    <property type="match status" value="1"/>
</dbReference>
<protein>
    <submittedName>
        <fullName evidence="3">Ankyrin repeat protein</fullName>
    </submittedName>
</protein>
<dbReference type="PANTHER" id="PTHR44207">
    <property type="entry name" value="SURFACE ANTIGEN BSPA-LIKE-RELATED"/>
    <property type="match status" value="1"/>
</dbReference>
<gene>
    <name evidence="3" type="ORF">mc_86</name>
</gene>
<dbReference type="SMART" id="SM00248">
    <property type="entry name" value="ANK"/>
    <property type="match status" value="3"/>
</dbReference>
<sequence>MSSQDYLNPVEKLFEASNNGDINTIKNLTHSNKFSDYIYDQCMIISSKNGYLGIIKYFASIGINIYFDNNKIYRSAIKNGHLNIVKYLVENGLNIDLQDDNSIYISVKNNHLSVVKYLVENNYKSESFDKLYYIAYYFKNKDIVEYFNSINICPKTDFYLEYYVQSLFGRPITSKRLYKYHRSKNIDNINVERMKRVKELLNTQHI</sequence>
<accession>A0A2P1EKR1</accession>
<evidence type="ECO:0000256" key="1">
    <source>
        <dbReference type="ARBA" id="ARBA00022737"/>
    </source>
</evidence>
<dbReference type="PROSITE" id="PS50088">
    <property type="entry name" value="ANK_REPEAT"/>
    <property type="match status" value="1"/>
</dbReference>
<organism evidence="3 4">
    <name type="scientific">Moumouvirus australiensis</name>
    <dbReference type="NCBI Taxonomy" id="2109587"/>
    <lineage>
        <taxon>Viruses</taxon>
        <taxon>Varidnaviria</taxon>
        <taxon>Bamfordvirae</taxon>
        <taxon>Nucleocytoviricota</taxon>
        <taxon>Megaviricetes</taxon>
        <taxon>Imitervirales</taxon>
        <taxon>Mimiviridae</taxon>
        <taxon>Megamimivirinae</taxon>
        <taxon>Moumouvirus</taxon>
        <taxon>Moumouvirus australiense</taxon>
    </lineage>
</organism>
<reference evidence="4" key="1">
    <citation type="submission" date="2018-01" db="EMBL/GenBank/DDBJ databases">
        <title>Testimony of 'menage a trois' revealed by the proteome of Megavirus virophage.</title>
        <authorList>
            <person name="Jeudy S."/>
            <person name="Bertaux L."/>
            <person name="Alempic J.-M."/>
            <person name="Lartigue A."/>
            <person name="Legendre M."/>
            <person name="Philippe N."/>
            <person name="Beucher L."/>
            <person name="Biondi E."/>
            <person name="Juul S."/>
            <person name="Turner D."/>
            <person name="Coute Y."/>
            <person name="Claverie J.-M."/>
            <person name="Abergel C."/>
        </authorList>
    </citation>
    <scope>NUCLEOTIDE SEQUENCE [LARGE SCALE GENOMIC DNA]</scope>
</reference>
<name>A0A2P1EKR1_9VIRU</name>
<dbReference type="SUPFAM" id="SSF48403">
    <property type="entry name" value="Ankyrin repeat"/>
    <property type="match status" value="1"/>
</dbReference>
<dbReference type="Proteomes" id="UP000289600">
    <property type="component" value="Segment"/>
</dbReference>
<evidence type="ECO:0000313" key="3">
    <source>
        <dbReference type="EMBL" id="AVL94473.1"/>
    </source>
</evidence>